<proteinExistence type="predicted"/>
<keyword evidence="4" id="KW-1185">Reference proteome</keyword>
<dbReference type="Pfam" id="PF14525">
    <property type="entry name" value="AraC_binding_2"/>
    <property type="match status" value="1"/>
</dbReference>
<dbReference type="Proteomes" id="UP001500051">
    <property type="component" value="Unassembled WGS sequence"/>
</dbReference>
<feature type="domain" description="Transcription regulator HTH AraC- type ligand binding" evidence="2">
    <location>
        <begin position="39"/>
        <end position="187"/>
    </location>
</feature>
<organism evidence="3 4">
    <name type="scientific">Microlunatus aurantiacus</name>
    <dbReference type="NCBI Taxonomy" id="446786"/>
    <lineage>
        <taxon>Bacteria</taxon>
        <taxon>Bacillati</taxon>
        <taxon>Actinomycetota</taxon>
        <taxon>Actinomycetes</taxon>
        <taxon>Propionibacteriales</taxon>
        <taxon>Propionibacteriaceae</taxon>
        <taxon>Microlunatus</taxon>
    </lineage>
</organism>
<reference evidence="4" key="1">
    <citation type="journal article" date="2019" name="Int. J. Syst. Evol. Microbiol.">
        <title>The Global Catalogue of Microorganisms (GCM) 10K type strain sequencing project: providing services to taxonomists for standard genome sequencing and annotation.</title>
        <authorList>
            <consortium name="The Broad Institute Genomics Platform"/>
            <consortium name="The Broad Institute Genome Sequencing Center for Infectious Disease"/>
            <person name="Wu L."/>
            <person name="Ma J."/>
        </authorList>
    </citation>
    <scope>NUCLEOTIDE SEQUENCE [LARGE SCALE GENOMIC DNA]</scope>
    <source>
        <strain evidence="4">JCM 16548</strain>
    </source>
</reference>
<accession>A0ABP7EIZ5</accession>
<evidence type="ECO:0000313" key="4">
    <source>
        <dbReference type="Proteomes" id="UP001500051"/>
    </source>
</evidence>
<dbReference type="EMBL" id="BAAAYX010000030">
    <property type="protein sequence ID" value="GAA3719276.1"/>
    <property type="molecule type" value="Genomic_DNA"/>
</dbReference>
<comment type="caution">
    <text evidence="3">The sequence shown here is derived from an EMBL/GenBank/DDBJ whole genome shotgun (WGS) entry which is preliminary data.</text>
</comment>
<evidence type="ECO:0000313" key="3">
    <source>
        <dbReference type="EMBL" id="GAA3719276.1"/>
    </source>
</evidence>
<evidence type="ECO:0000256" key="1">
    <source>
        <dbReference type="SAM" id="MobiDB-lite"/>
    </source>
</evidence>
<protein>
    <recommendedName>
        <fullName evidence="2">Transcription regulator HTH AraC- type ligand binding domain-containing protein</fullName>
    </recommendedName>
</protein>
<sequence length="226" mass="24329">MQWSEALSGPDRTRRRPMSTDEVPVGDRARLVTERVIAESGRCRITHLCDASSVWARWRCRQLSAEVRAVRYDGSALQLTRRAVDVSEAPDDRLLVTVPGSAGGTLWQNGVSYVLAADDLVVVDVGAPFDYRGGEGTRWVVQLQSGALDIPRTDVRAAAPHLPASPLYRLVRDHLRTVAQDLTTGSDVGADGSDALVDVGAATMRLLEALFLSSASFLNSTSRGGG</sequence>
<feature type="region of interest" description="Disordered" evidence="1">
    <location>
        <begin position="1"/>
        <end position="24"/>
    </location>
</feature>
<evidence type="ECO:0000259" key="2">
    <source>
        <dbReference type="Pfam" id="PF14525"/>
    </source>
</evidence>
<name>A0ABP7EIZ5_9ACTN</name>
<gene>
    <name evidence="3" type="ORF">GCM10022204_44300</name>
</gene>
<dbReference type="InterPro" id="IPR035418">
    <property type="entry name" value="AraC-bd_2"/>
</dbReference>